<feature type="domain" description="DUF8010" evidence="1">
    <location>
        <begin position="6"/>
        <end position="110"/>
    </location>
</feature>
<dbReference type="InterPro" id="IPR058498">
    <property type="entry name" value="DUF8185"/>
</dbReference>
<dbReference type="RefSeq" id="WP_179429206.1">
    <property type="nucleotide sequence ID" value="NZ_JACBZP010000001.1"/>
</dbReference>
<protein>
    <submittedName>
        <fullName evidence="3">Uncharacterized protein</fullName>
    </submittedName>
</protein>
<dbReference type="InterPro" id="IPR058323">
    <property type="entry name" value="DUF8010"/>
</dbReference>
<dbReference type="Pfam" id="PF26572">
    <property type="entry name" value="DUF8185"/>
    <property type="match status" value="1"/>
</dbReference>
<comment type="caution">
    <text evidence="3">The sequence shown here is derived from an EMBL/GenBank/DDBJ whole genome shotgun (WGS) entry which is preliminary data.</text>
</comment>
<organism evidence="3 4">
    <name type="scientific">Spelaeicoccus albus</name>
    <dbReference type="NCBI Taxonomy" id="1280376"/>
    <lineage>
        <taxon>Bacteria</taxon>
        <taxon>Bacillati</taxon>
        <taxon>Actinomycetota</taxon>
        <taxon>Actinomycetes</taxon>
        <taxon>Micrococcales</taxon>
        <taxon>Brevibacteriaceae</taxon>
        <taxon>Spelaeicoccus</taxon>
    </lineage>
</organism>
<evidence type="ECO:0000259" key="2">
    <source>
        <dbReference type="Pfam" id="PF26572"/>
    </source>
</evidence>
<dbReference type="Proteomes" id="UP000539111">
    <property type="component" value="Unassembled WGS sequence"/>
</dbReference>
<keyword evidence="4" id="KW-1185">Reference proteome</keyword>
<gene>
    <name evidence="3" type="ORF">BJY26_003241</name>
</gene>
<name>A0A7Z0D4Z2_9MICO</name>
<proteinExistence type="predicted"/>
<evidence type="ECO:0000313" key="3">
    <source>
        <dbReference type="EMBL" id="NYI68935.1"/>
    </source>
</evidence>
<dbReference type="Pfam" id="PF26035">
    <property type="entry name" value="DUF8010"/>
    <property type="match status" value="1"/>
</dbReference>
<accession>A0A7Z0D4Z2</accession>
<feature type="domain" description="DUF8185" evidence="2">
    <location>
        <begin position="117"/>
        <end position="215"/>
    </location>
</feature>
<dbReference type="EMBL" id="JACBZP010000001">
    <property type="protein sequence ID" value="NYI68935.1"/>
    <property type="molecule type" value="Genomic_DNA"/>
</dbReference>
<dbReference type="AlphaFoldDB" id="A0A7Z0D4Z2"/>
<evidence type="ECO:0000313" key="4">
    <source>
        <dbReference type="Proteomes" id="UP000539111"/>
    </source>
</evidence>
<sequence>MSTIDALPLPDAETWQDLRTFALRAKRLDESGAIRLSVTGNVLAVIVAPLYGSFLGDPMPTVLGMRTLRVVDGTVDGLDAVVSLASMTDRFARGLPGDLLLPVPPTQVHAPWAGITPPRGGWEHGGGVAADILIAEAKQGIDSVAGALPDRPGAPVLSEVRRHVWGEPVAGMDIPRGAAFAADGLGFLTPGEIVATFAAGPWQRISTDRGHVLARG</sequence>
<reference evidence="3 4" key="1">
    <citation type="submission" date="2020-07" db="EMBL/GenBank/DDBJ databases">
        <title>Sequencing the genomes of 1000 actinobacteria strains.</title>
        <authorList>
            <person name="Klenk H.-P."/>
        </authorList>
    </citation>
    <scope>NUCLEOTIDE SEQUENCE [LARGE SCALE GENOMIC DNA]</scope>
    <source>
        <strain evidence="3 4">DSM 26341</strain>
    </source>
</reference>
<evidence type="ECO:0000259" key="1">
    <source>
        <dbReference type="Pfam" id="PF26035"/>
    </source>
</evidence>